<keyword evidence="8" id="KW-0238">DNA-binding</keyword>
<dbReference type="Proteomes" id="UP000886611">
    <property type="component" value="Unassembled WGS sequence"/>
</dbReference>
<dbReference type="FunFam" id="3.30.160.60:FF:002343">
    <property type="entry name" value="Zinc finger protein 33A"/>
    <property type="match status" value="1"/>
</dbReference>
<protein>
    <submittedName>
        <fullName evidence="14">ZN235 protein</fullName>
    </submittedName>
</protein>
<dbReference type="FunFam" id="3.30.160.60:FF:001155">
    <property type="entry name" value="Zinc finger 30C"/>
    <property type="match status" value="1"/>
</dbReference>
<dbReference type="FunFam" id="3.30.160.60:FF:002604">
    <property type="entry name" value="Zinc finger protein 715"/>
    <property type="match status" value="1"/>
</dbReference>
<evidence type="ECO:0000256" key="4">
    <source>
        <dbReference type="ARBA" id="ARBA00022737"/>
    </source>
</evidence>
<feature type="domain" description="C2H2-type" evidence="13">
    <location>
        <begin position="313"/>
        <end position="340"/>
    </location>
</feature>
<evidence type="ECO:0000256" key="3">
    <source>
        <dbReference type="ARBA" id="ARBA00022723"/>
    </source>
</evidence>
<dbReference type="PANTHER" id="PTHR23235:SF178">
    <property type="entry name" value="C2H2-TYPE DOMAIN-CONTAINING PROTEIN-RELATED"/>
    <property type="match status" value="1"/>
</dbReference>
<feature type="domain" description="C2H2-type" evidence="13">
    <location>
        <begin position="453"/>
        <end position="477"/>
    </location>
</feature>
<dbReference type="FunFam" id="3.30.160.60:FF:000016">
    <property type="entry name" value="zinc finger protein 37 homolog"/>
    <property type="match status" value="1"/>
</dbReference>
<evidence type="ECO:0000256" key="12">
    <source>
        <dbReference type="SAM" id="MobiDB-lite"/>
    </source>
</evidence>
<organism evidence="14 15">
    <name type="scientific">Polypterus senegalus</name>
    <name type="common">Senegal bichir</name>
    <dbReference type="NCBI Taxonomy" id="55291"/>
    <lineage>
        <taxon>Eukaryota</taxon>
        <taxon>Metazoa</taxon>
        <taxon>Chordata</taxon>
        <taxon>Craniata</taxon>
        <taxon>Vertebrata</taxon>
        <taxon>Euteleostomi</taxon>
        <taxon>Actinopterygii</taxon>
        <taxon>Polypteriformes</taxon>
        <taxon>Polypteridae</taxon>
        <taxon>Polypterus</taxon>
    </lineage>
</organism>
<dbReference type="InterPro" id="IPR036236">
    <property type="entry name" value="Znf_C2H2_sf"/>
</dbReference>
<feature type="domain" description="C2H2-type" evidence="13">
    <location>
        <begin position="341"/>
        <end position="368"/>
    </location>
</feature>
<evidence type="ECO:0000313" key="15">
    <source>
        <dbReference type="Proteomes" id="UP000886611"/>
    </source>
</evidence>
<comment type="subcellular location">
    <subcellularLocation>
        <location evidence="1">Nucleus</location>
    </subcellularLocation>
</comment>
<keyword evidence="10" id="KW-0539">Nucleus</keyword>
<dbReference type="GO" id="GO:0000978">
    <property type="term" value="F:RNA polymerase II cis-regulatory region sequence-specific DNA binding"/>
    <property type="evidence" value="ECO:0007669"/>
    <property type="project" value="TreeGrafter"/>
</dbReference>
<dbReference type="GO" id="GO:0000981">
    <property type="term" value="F:DNA-binding transcription factor activity, RNA polymerase II-specific"/>
    <property type="evidence" value="ECO:0007669"/>
    <property type="project" value="TreeGrafter"/>
</dbReference>
<dbReference type="Pfam" id="PF00096">
    <property type="entry name" value="zf-C2H2"/>
    <property type="match status" value="4"/>
</dbReference>
<dbReference type="FunFam" id="3.30.160.60:FF:000965">
    <property type="entry name" value="Neurotrophin receptor-interacting factor homolog"/>
    <property type="match status" value="1"/>
</dbReference>
<dbReference type="PANTHER" id="PTHR23235">
    <property type="entry name" value="KRUEPPEL-LIKE TRANSCRIPTION FACTOR"/>
    <property type="match status" value="1"/>
</dbReference>
<dbReference type="InterPro" id="IPR013087">
    <property type="entry name" value="Znf_C2H2_type"/>
</dbReference>
<keyword evidence="3" id="KW-0479">Metal-binding</keyword>
<evidence type="ECO:0000256" key="7">
    <source>
        <dbReference type="ARBA" id="ARBA00023015"/>
    </source>
</evidence>
<comment type="caution">
    <text evidence="14">The sequence shown here is derived from an EMBL/GenBank/DDBJ whole genome shotgun (WGS) entry which is preliminary data.</text>
</comment>
<evidence type="ECO:0000256" key="6">
    <source>
        <dbReference type="ARBA" id="ARBA00022833"/>
    </source>
</evidence>
<dbReference type="Gene3D" id="3.30.160.60">
    <property type="entry name" value="Classic Zinc Finger"/>
    <property type="match status" value="6"/>
</dbReference>
<evidence type="ECO:0000256" key="5">
    <source>
        <dbReference type="ARBA" id="ARBA00022771"/>
    </source>
</evidence>
<keyword evidence="7" id="KW-0805">Transcription regulation</keyword>
<dbReference type="PROSITE" id="PS50157">
    <property type="entry name" value="ZINC_FINGER_C2H2_2"/>
    <property type="match status" value="6"/>
</dbReference>
<keyword evidence="5 11" id="KW-0863">Zinc-finger</keyword>
<keyword evidence="4" id="KW-0677">Repeat</keyword>
<dbReference type="PROSITE" id="PS00028">
    <property type="entry name" value="ZINC_FINGER_C2H2_1"/>
    <property type="match status" value="6"/>
</dbReference>
<name>A0A8X7X126_POLSE</name>
<dbReference type="SUPFAM" id="SSF57667">
    <property type="entry name" value="beta-beta-alpha zinc fingers"/>
    <property type="match status" value="3"/>
</dbReference>
<feature type="domain" description="C2H2-type" evidence="13">
    <location>
        <begin position="397"/>
        <end position="424"/>
    </location>
</feature>
<keyword evidence="6" id="KW-0862">Zinc</keyword>
<feature type="domain" description="C2H2-type" evidence="13">
    <location>
        <begin position="369"/>
        <end position="396"/>
    </location>
</feature>
<feature type="domain" description="C2H2-type" evidence="13">
    <location>
        <begin position="425"/>
        <end position="452"/>
    </location>
</feature>
<evidence type="ECO:0000256" key="1">
    <source>
        <dbReference type="ARBA" id="ARBA00004123"/>
    </source>
</evidence>
<dbReference type="GO" id="GO:0008270">
    <property type="term" value="F:zinc ion binding"/>
    <property type="evidence" value="ECO:0007669"/>
    <property type="project" value="UniProtKB-KW"/>
</dbReference>
<dbReference type="FunFam" id="3.30.160.60:FF:001954">
    <property type="entry name" value="Zinc finger protein 787"/>
    <property type="match status" value="1"/>
</dbReference>
<evidence type="ECO:0000256" key="11">
    <source>
        <dbReference type="PROSITE-ProRule" id="PRU00042"/>
    </source>
</evidence>
<feature type="non-terminal residue" evidence="14">
    <location>
        <position position="477"/>
    </location>
</feature>
<evidence type="ECO:0000256" key="9">
    <source>
        <dbReference type="ARBA" id="ARBA00023163"/>
    </source>
</evidence>
<accession>A0A8X7X126</accession>
<feature type="region of interest" description="Disordered" evidence="12">
    <location>
        <begin position="183"/>
        <end position="210"/>
    </location>
</feature>
<evidence type="ECO:0000256" key="8">
    <source>
        <dbReference type="ARBA" id="ARBA00023125"/>
    </source>
</evidence>
<feature type="non-terminal residue" evidence="14">
    <location>
        <position position="1"/>
    </location>
</feature>
<keyword evidence="15" id="KW-1185">Reference proteome</keyword>
<evidence type="ECO:0000256" key="10">
    <source>
        <dbReference type="ARBA" id="ARBA00023242"/>
    </source>
</evidence>
<evidence type="ECO:0000256" key="2">
    <source>
        <dbReference type="ARBA" id="ARBA00006991"/>
    </source>
</evidence>
<sequence length="477" mass="54714">MEMCPSVQEIQEVSYKCEEVALDEEKSNNEKKENLMLHNSLHFVDTTNKRTEDIKKEDREWESVNNPLGSHGIKKEDPEWVSVNNQLRIHGIKKEDCELESAHNQLGSHEVKKEEDCEWELVSVKEESELISISSDVQKNEILSSIKEEAVKSDSVPQFVCPDKEVPQFGFTPSSDHLLQHHSVSVKSESLESDMKKTEKASCSSHSRKDLQKNDCDFPLPFTETSLQCKPQQTLHDRNRKILKSGSEILIRNSLQGSSQPINTTQADVTNSQQHVQSLNSAALPVSEDLRKINKRKYDHSVYQKICANWEQNTCSDCGRQFSTSERLQSHRRIHTGEKPYCCSECGKRFTTISHRNIHTKIHTGEKPYGCSECGKQFSTKSHLQMHTRVHTGEKPFSCSDCGKRFSGSSNLRKHERIHTGERPHCCSECGKRFYDTTDLHKHYRVHTGEKPYCCSECGKSFTKNRSLQIHERLHKS</sequence>
<evidence type="ECO:0000259" key="13">
    <source>
        <dbReference type="PROSITE" id="PS50157"/>
    </source>
</evidence>
<comment type="similarity">
    <text evidence="2">Belongs to the krueppel C2H2-type zinc-finger protein family.</text>
</comment>
<proteinExistence type="inferred from homology"/>
<dbReference type="EMBL" id="JAATIS010005064">
    <property type="protein sequence ID" value="KAG2459815.1"/>
    <property type="molecule type" value="Genomic_DNA"/>
</dbReference>
<evidence type="ECO:0000313" key="14">
    <source>
        <dbReference type="EMBL" id="KAG2459815.1"/>
    </source>
</evidence>
<reference evidence="14 15" key="1">
    <citation type="journal article" date="2021" name="Cell">
        <title>Tracing the genetic footprints of vertebrate landing in non-teleost ray-finned fishes.</title>
        <authorList>
            <person name="Bi X."/>
            <person name="Wang K."/>
            <person name="Yang L."/>
            <person name="Pan H."/>
            <person name="Jiang H."/>
            <person name="Wei Q."/>
            <person name="Fang M."/>
            <person name="Yu H."/>
            <person name="Zhu C."/>
            <person name="Cai Y."/>
            <person name="He Y."/>
            <person name="Gan X."/>
            <person name="Zeng H."/>
            <person name="Yu D."/>
            <person name="Zhu Y."/>
            <person name="Jiang H."/>
            <person name="Qiu Q."/>
            <person name="Yang H."/>
            <person name="Zhang Y.E."/>
            <person name="Wang W."/>
            <person name="Zhu M."/>
            <person name="He S."/>
            <person name="Zhang G."/>
        </authorList>
    </citation>
    <scope>NUCLEOTIDE SEQUENCE [LARGE SCALE GENOMIC DNA]</scope>
    <source>
        <strain evidence="14">Bchr_013</strain>
    </source>
</reference>
<gene>
    <name evidence="14" type="primary">Znf235_3</name>
    <name evidence="14" type="ORF">GTO96_0021850</name>
</gene>
<keyword evidence="9" id="KW-0804">Transcription</keyword>
<dbReference type="SMART" id="SM00355">
    <property type="entry name" value="ZnF_C2H2"/>
    <property type="match status" value="6"/>
</dbReference>
<dbReference type="GO" id="GO:0005634">
    <property type="term" value="C:nucleus"/>
    <property type="evidence" value="ECO:0007669"/>
    <property type="project" value="UniProtKB-SubCell"/>
</dbReference>
<feature type="compositionally biased region" description="Basic and acidic residues" evidence="12">
    <location>
        <begin position="189"/>
        <end position="200"/>
    </location>
</feature>
<dbReference type="AlphaFoldDB" id="A0A8X7X126"/>